<dbReference type="GO" id="GO:0016740">
    <property type="term" value="F:transferase activity"/>
    <property type="evidence" value="ECO:0007669"/>
    <property type="project" value="UniProtKB-KW"/>
</dbReference>
<organism evidence="2 3">
    <name type="scientific">Candidatus Agrococcus pullicola</name>
    <dbReference type="NCBI Taxonomy" id="2838429"/>
    <lineage>
        <taxon>Bacteria</taxon>
        <taxon>Bacillati</taxon>
        <taxon>Actinomycetota</taxon>
        <taxon>Actinomycetes</taxon>
        <taxon>Micrococcales</taxon>
        <taxon>Microbacteriaceae</taxon>
        <taxon>Agrococcus</taxon>
    </lineage>
</organism>
<evidence type="ECO:0000313" key="3">
    <source>
        <dbReference type="Proteomes" id="UP000824005"/>
    </source>
</evidence>
<dbReference type="AlphaFoldDB" id="A0A9D1YU85"/>
<reference evidence="2" key="1">
    <citation type="journal article" date="2021" name="PeerJ">
        <title>Extensive microbial diversity within the chicken gut microbiome revealed by metagenomics and culture.</title>
        <authorList>
            <person name="Gilroy R."/>
            <person name="Ravi A."/>
            <person name="Getino M."/>
            <person name="Pursley I."/>
            <person name="Horton D.L."/>
            <person name="Alikhan N.F."/>
            <person name="Baker D."/>
            <person name="Gharbi K."/>
            <person name="Hall N."/>
            <person name="Watson M."/>
            <person name="Adriaenssens E.M."/>
            <person name="Foster-Nyarko E."/>
            <person name="Jarju S."/>
            <person name="Secka A."/>
            <person name="Antonio M."/>
            <person name="Oren A."/>
            <person name="Chaudhuri R.R."/>
            <person name="La Ragione R."/>
            <person name="Hildebrand F."/>
            <person name="Pallen M.J."/>
        </authorList>
    </citation>
    <scope>NUCLEOTIDE SEQUENCE</scope>
    <source>
        <strain evidence="2">ChiGjej1B1-98</strain>
    </source>
</reference>
<dbReference type="EMBL" id="DXDC01000089">
    <property type="protein sequence ID" value="HIY65232.1"/>
    <property type="molecule type" value="Genomic_DNA"/>
</dbReference>
<keyword evidence="2" id="KW-0808">Transferase</keyword>
<dbReference type="Pfam" id="PF04230">
    <property type="entry name" value="PS_pyruv_trans"/>
    <property type="match status" value="1"/>
</dbReference>
<gene>
    <name evidence="2" type="ORF">H9830_03015</name>
</gene>
<protein>
    <submittedName>
        <fullName evidence="2">Polysaccharide pyruvyl transferase family protein</fullName>
    </submittedName>
</protein>
<accession>A0A9D1YU85</accession>
<name>A0A9D1YU85_9MICO</name>
<comment type="caution">
    <text evidence="2">The sequence shown here is derived from an EMBL/GenBank/DDBJ whole genome shotgun (WGS) entry which is preliminary data.</text>
</comment>
<reference evidence="2" key="2">
    <citation type="submission" date="2021-04" db="EMBL/GenBank/DDBJ databases">
        <authorList>
            <person name="Gilroy R."/>
        </authorList>
    </citation>
    <scope>NUCLEOTIDE SEQUENCE</scope>
    <source>
        <strain evidence="2">ChiGjej1B1-98</strain>
    </source>
</reference>
<evidence type="ECO:0000259" key="1">
    <source>
        <dbReference type="Pfam" id="PF04230"/>
    </source>
</evidence>
<sequence length="396" mass="44578">MTTQQKIFLLGGGGVPNYGDELIIQSWLNWYTKDLGLPGRSVTVSGSHRTVLHKLFGNAYPSVKFSQRVREARWRPETTFYESVSHGYGYLSDPEHADSPLHRELHGTTVFHLHGGGYLNTKWPTHGFMLGIALWAKENLGCRLVGTGLGLGPMPGPDADDEVTAQAFRAFDILEVRDEWSFDFLKNHDLHDDPVFGYDDAFLQPLHPKRRPGSTLHLSLRHDEAGAKISRWIPQRFVESFDHHVFWSCTGQDAGAFVALAKRFPYFELATTHRLLFDLPVSKRDFMIAQRFHPHLVGARLDMQGMFRTGSDYYDIKHRLVTDLGSPFVLGDLEDLKKAPIAWEPSEMALQSADYVADKRRLASRILPGVGFATSPSAVQLAGYSLGQLGRRIFKS</sequence>
<evidence type="ECO:0000313" key="2">
    <source>
        <dbReference type="EMBL" id="HIY65232.1"/>
    </source>
</evidence>
<proteinExistence type="predicted"/>
<feature type="domain" description="Polysaccharide pyruvyl transferase" evidence="1">
    <location>
        <begin position="17"/>
        <end position="240"/>
    </location>
</feature>
<dbReference type="Proteomes" id="UP000824005">
    <property type="component" value="Unassembled WGS sequence"/>
</dbReference>
<dbReference type="InterPro" id="IPR007345">
    <property type="entry name" value="Polysacch_pyruvyl_Trfase"/>
</dbReference>